<proteinExistence type="predicted"/>
<organism evidence="4 5">
    <name type="scientific">Zobellia galactanivorans (strain DSM 12802 / CCUG 47099 / CIP 106680 / NCIMB 13871 / Dsij)</name>
    <dbReference type="NCBI Taxonomy" id="63186"/>
    <lineage>
        <taxon>Bacteria</taxon>
        <taxon>Pseudomonadati</taxon>
        <taxon>Bacteroidota</taxon>
        <taxon>Flavobacteriia</taxon>
        <taxon>Flavobacteriales</taxon>
        <taxon>Flavobacteriaceae</taxon>
        <taxon>Zobellia</taxon>
    </lineage>
</organism>
<dbReference type="Gene3D" id="3.55.50.30">
    <property type="match status" value="1"/>
</dbReference>
<feature type="domain" description="Protein FecR C-terminal" evidence="3">
    <location>
        <begin position="434"/>
        <end position="498"/>
    </location>
</feature>
<dbReference type="AlphaFoldDB" id="G0L7A0"/>
<keyword evidence="1" id="KW-1133">Transmembrane helix</keyword>
<evidence type="ECO:0000313" key="4">
    <source>
        <dbReference type="EMBL" id="CAZ97251.1"/>
    </source>
</evidence>
<accession>G0L7A0</accession>
<keyword evidence="1" id="KW-0812">Transmembrane</keyword>
<evidence type="ECO:0000259" key="3">
    <source>
        <dbReference type="Pfam" id="PF16344"/>
    </source>
</evidence>
<reference evidence="5" key="1">
    <citation type="submission" date="2009-07" db="EMBL/GenBank/DDBJ databases">
        <title>Complete genome sequence of Zobellia galactanivorans Dsij.</title>
        <authorList>
            <consortium name="Genoscope - CEA"/>
        </authorList>
    </citation>
    <scope>NUCLEOTIDE SEQUENCE [LARGE SCALE GENOMIC DNA]</scope>
    <source>
        <strain evidence="5">DSM 12802 / CCUG 47099 / CIP 106680 / NCIMB 13871 / Dsij</strain>
    </source>
</reference>
<dbReference type="KEGG" id="zga:ZOBELLIA_3112"/>
<dbReference type="STRING" id="63186.ZOBELLIA_3112"/>
<dbReference type="Pfam" id="PF16344">
    <property type="entry name" value="FecR_C"/>
    <property type="match status" value="1"/>
</dbReference>
<protein>
    <submittedName>
        <fullName evidence="4">Anti-sigma factor</fullName>
    </submittedName>
</protein>
<keyword evidence="1" id="KW-0472">Membrane</keyword>
<dbReference type="PANTHER" id="PTHR30273:SF2">
    <property type="entry name" value="PROTEIN FECR"/>
    <property type="match status" value="1"/>
</dbReference>
<dbReference type="HOGENOM" id="CLU_532016_0_0_10"/>
<feature type="domain" description="FecR protein" evidence="2">
    <location>
        <begin position="298"/>
        <end position="389"/>
    </location>
</feature>
<sequence length="512" mass="59060">MEENYNKLLLKWLNRELTLEEQELFERSEDYNYYKSIIDGVSKLKVPGQQTEEEAYSDFQAKLQNNNTDYERLLVKWLNKELTAEEQELLERSEDYKSYKSIIDGISKLKVPGQQTEEEAYSDFQAKLQNNNTDYERLLVKWLNKELTAEEQELLEHSEDYKSYKSIIDGISKLKVPGQQTEEEAYSDFQAKLQNNNTDYERLLVKWLNKELTAEEQELLEHSEDYKSYKSIIDGISKLKVPGQQTEEEAYSDFQKKLQDSTVSKGKVIHLNVLRYIGYAASVIFIVGLSLFFFGNTVIETSIAQQQNVTLPDNSLATVNALSKLTYNKYLFSFNRKLNLDGEVFFEVQKGSNFTVTTSNGDIHVLGTKFNVVSRDNFFETACFEGKVQVSTIDDNTILTAGKKVSFLDGIKKQEVFDKNTSDKKPTWTIGISNFKSTPLKHVINQLESQFPITIDYKGIEDKLSMLYTGSFPHNNLDNALENVFLTMGIEYSKDKDDSSLIILKNQKFNRN</sequence>
<dbReference type="InterPro" id="IPR012373">
    <property type="entry name" value="Ferrdict_sens_TM"/>
</dbReference>
<dbReference type="PANTHER" id="PTHR30273">
    <property type="entry name" value="PERIPLASMIC SIGNAL SENSOR AND SIGMA FACTOR ACTIVATOR FECR-RELATED"/>
    <property type="match status" value="1"/>
</dbReference>
<keyword evidence="5" id="KW-1185">Reference proteome</keyword>
<dbReference type="InterPro" id="IPR006860">
    <property type="entry name" value="FecR"/>
</dbReference>
<evidence type="ECO:0000256" key="1">
    <source>
        <dbReference type="SAM" id="Phobius"/>
    </source>
</evidence>
<dbReference type="OrthoDB" id="1097347at2"/>
<dbReference type="RefSeq" id="WP_013994445.1">
    <property type="nucleotide sequence ID" value="NC_015844.1"/>
</dbReference>
<dbReference type="InterPro" id="IPR032508">
    <property type="entry name" value="FecR_C"/>
</dbReference>
<evidence type="ECO:0000259" key="2">
    <source>
        <dbReference type="Pfam" id="PF04773"/>
    </source>
</evidence>
<feature type="transmembrane region" description="Helical" evidence="1">
    <location>
        <begin position="273"/>
        <end position="295"/>
    </location>
</feature>
<gene>
    <name evidence="4" type="ordered locus">zobellia_3112</name>
</gene>
<dbReference type="Pfam" id="PF04773">
    <property type="entry name" value="FecR"/>
    <property type="match status" value="1"/>
</dbReference>
<dbReference type="Gene3D" id="2.60.120.1440">
    <property type="match status" value="1"/>
</dbReference>
<evidence type="ECO:0000313" key="5">
    <source>
        <dbReference type="Proteomes" id="UP000008898"/>
    </source>
</evidence>
<name>G0L7A0_ZOBGA</name>
<dbReference type="GO" id="GO:0016989">
    <property type="term" value="F:sigma factor antagonist activity"/>
    <property type="evidence" value="ECO:0007669"/>
    <property type="project" value="TreeGrafter"/>
</dbReference>
<dbReference type="EMBL" id="FP476056">
    <property type="protein sequence ID" value="CAZ97251.1"/>
    <property type="molecule type" value="Genomic_DNA"/>
</dbReference>
<reference evidence="4 5" key="2">
    <citation type="journal article" date="2012" name="Environ. Microbiol.">
        <title>Characterization of the first alginolytic operons in a marine bacterium: from their emergence in marine Flavobacteriia to their independent transfers to marine Proteobacteria and human gut Bacteroides.</title>
        <authorList>
            <person name="Thomas F."/>
            <person name="Barbeyron T."/>
            <person name="Tonon T."/>
            <person name="Genicot S."/>
            <person name="Czjzek M."/>
            <person name="Michel G."/>
        </authorList>
    </citation>
    <scope>NUCLEOTIDE SEQUENCE [LARGE SCALE GENOMIC DNA]</scope>
    <source>
        <strain evidence="5">DSM 12802 / CCUG 47099 / CIP 106680 / NCIMB 13871 / Dsij</strain>
    </source>
</reference>
<dbReference type="Proteomes" id="UP000008898">
    <property type="component" value="Chromosome"/>
</dbReference>